<protein>
    <submittedName>
        <fullName evidence="1">Uncharacterized protein</fullName>
    </submittedName>
</protein>
<accession>A0A7L7KTT2</accession>
<dbReference type="EMBL" id="CP049366">
    <property type="protein sequence ID" value="QMT83147.1"/>
    <property type="molecule type" value="Genomic_DNA"/>
</dbReference>
<gene>
    <name evidence="1" type="ORF">G6534_00090</name>
</gene>
<proteinExistence type="predicted"/>
<evidence type="ECO:0000313" key="1">
    <source>
        <dbReference type="EMBL" id="QMT83147.1"/>
    </source>
</evidence>
<keyword evidence="2" id="KW-1185">Reference proteome</keyword>
<dbReference type="KEGG" id="cpab:G6534_00090"/>
<dbReference type="Proteomes" id="UP000514410">
    <property type="component" value="Chromosome"/>
</dbReference>
<sequence>MESIIQYQLIVLPYYTQKMVNWLYKPQKVEATWIIPDPSGFNFLFVI</sequence>
<dbReference type="AlphaFoldDB" id="A0A7L7KTT2"/>
<organism evidence="1 2">
    <name type="scientific">Companilactobacillus pabuli</name>
    <dbReference type="NCBI Taxonomy" id="2714036"/>
    <lineage>
        <taxon>Bacteria</taxon>
        <taxon>Bacillati</taxon>
        <taxon>Bacillota</taxon>
        <taxon>Bacilli</taxon>
        <taxon>Lactobacillales</taxon>
        <taxon>Lactobacillaceae</taxon>
        <taxon>Companilactobacillus</taxon>
    </lineage>
</organism>
<evidence type="ECO:0000313" key="2">
    <source>
        <dbReference type="Proteomes" id="UP000514410"/>
    </source>
</evidence>
<reference evidence="1 2" key="1">
    <citation type="submission" date="2020-02" db="EMBL/GenBank/DDBJ databases">
        <title>Complete Genome Sequence of Lactobacillus sp. NFFJ11 Isolated from animal feed.</title>
        <authorList>
            <person name="Jung J.Y."/>
        </authorList>
    </citation>
    <scope>NUCLEOTIDE SEQUENCE [LARGE SCALE GENOMIC DNA]</scope>
    <source>
        <strain evidence="1 2">NFFJ11</strain>
    </source>
</reference>
<name>A0A7L7KTT2_9LACO</name>
<dbReference type="RefSeq" id="WP_182082967.1">
    <property type="nucleotide sequence ID" value="NZ_CP049366.1"/>
</dbReference>